<evidence type="ECO:0000313" key="2">
    <source>
        <dbReference type="EMBL" id="TFK37373.1"/>
    </source>
</evidence>
<sequence>MDSDSSTTPFSAMDAFENGGADYLGALLHFGFYGLHVALYLFLLGLHRYRGTKSSGRLTIYSSVLFLLCTAAVIIHSWEVYDEVTSSPLFSTVDNLDTSFTVVYGLVDILAQFLMVYRCWIIWDKRYAVVFLPALLATASFAGILAIVIIPFSEPDLLGQLIDPMSLFAYTTSMAVNTIVLILIVSRIWILSRQFAKIHGTPMDSTYTVIIAMLLESGLTIFLAQLCFVVLYAISSPGFNVIQGLIIQIYGFTPTILLIRVAIGASYDSQTMMSAPIVFAAEEKQTRQQTNFSSEHTNTVYDLTKTGSTTPRELEEAA</sequence>
<keyword evidence="1" id="KW-1133">Transmembrane helix</keyword>
<organism evidence="2 3">
    <name type="scientific">Crucibulum laeve</name>
    <dbReference type="NCBI Taxonomy" id="68775"/>
    <lineage>
        <taxon>Eukaryota</taxon>
        <taxon>Fungi</taxon>
        <taxon>Dikarya</taxon>
        <taxon>Basidiomycota</taxon>
        <taxon>Agaricomycotina</taxon>
        <taxon>Agaricomycetes</taxon>
        <taxon>Agaricomycetidae</taxon>
        <taxon>Agaricales</taxon>
        <taxon>Agaricineae</taxon>
        <taxon>Nidulariaceae</taxon>
        <taxon>Crucibulum</taxon>
    </lineage>
</organism>
<feature type="transmembrane region" description="Helical" evidence="1">
    <location>
        <begin position="241"/>
        <end position="263"/>
    </location>
</feature>
<dbReference type="Proteomes" id="UP000308652">
    <property type="component" value="Unassembled WGS sequence"/>
</dbReference>
<keyword evidence="1" id="KW-0472">Membrane</keyword>
<proteinExistence type="predicted"/>
<feature type="transmembrane region" description="Helical" evidence="1">
    <location>
        <begin position="23"/>
        <end position="46"/>
    </location>
</feature>
<gene>
    <name evidence="2" type="ORF">BDQ12DRAFT_724214</name>
</gene>
<evidence type="ECO:0000313" key="3">
    <source>
        <dbReference type="Proteomes" id="UP000308652"/>
    </source>
</evidence>
<reference evidence="2 3" key="1">
    <citation type="journal article" date="2019" name="Nat. Ecol. Evol.">
        <title>Megaphylogeny resolves global patterns of mushroom evolution.</title>
        <authorList>
            <person name="Varga T."/>
            <person name="Krizsan K."/>
            <person name="Foldi C."/>
            <person name="Dima B."/>
            <person name="Sanchez-Garcia M."/>
            <person name="Sanchez-Ramirez S."/>
            <person name="Szollosi G.J."/>
            <person name="Szarkandi J.G."/>
            <person name="Papp V."/>
            <person name="Albert L."/>
            <person name="Andreopoulos W."/>
            <person name="Angelini C."/>
            <person name="Antonin V."/>
            <person name="Barry K.W."/>
            <person name="Bougher N.L."/>
            <person name="Buchanan P."/>
            <person name="Buyck B."/>
            <person name="Bense V."/>
            <person name="Catcheside P."/>
            <person name="Chovatia M."/>
            <person name="Cooper J."/>
            <person name="Damon W."/>
            <person name="Desjardin D."/>
            <person name="Finy P."/>
            <person name="Geml J."/>
            <person name="Haridas S."/>
            <person name="Hughes K."/>
            <person name="Justo A."/>
            <person name="Karasinski D."/>
            <person name="Kautmanova I."/>
            <person name="Kiss B."/>
            <person name="Kocsube S."/>
            <person name="Kotiranta H."/>
            <person name="LaButti K.M."/>
            <person name="Lechner B.E."/>
            <person name="Liimatainen K."/>
            <person name="Lipzen A."/>
            <person name="Lukacs Z."/>
            <person name="Mihaltcheva S."/>
            <person name="Morgado L.N."/>
            <person name="Niskanen T."/>
            <person name="Noordeloos M.E."/>
            <person name="Ohm R.A."/>
            <person name="Ortiz-Santana B."/>
            <person name="Ovrebo C."/>
            <person name="Racz N."/>
            <person name="Riley R."/>
            <person name="Savchenko A."/>
            <person name="Shiryaev A."/>
            <person name="Soop K."/>
            <person name="Spirin V."/>
            <person name="Szebenyi C."/>
            <person name="Tomsovsky M."/>
            <person name="Tulloss R.E."/>
            <person name="Uehling J."/>
            <person name="Grigoriev I.V."/>
            <person name="Vagvolgyi C."/>
            <person name="Papp T."/>
            <person name="Martin F.M."/>
            <person name="Miettinen O."/>
            <person name="Hibbett D.S."/>
            <person name="Nagy L.G."/>
        </authorList>
    </citation>
    <scope>NUCLEOTIDE SEQUENCE [LARGE SCALE GENOMIC DNA]</scope>
    <source>
        <strain evidence="2 3">CBS 166.37</strain>
    </source>
</reference>
<keyword evidence="1" id="KW-0812">Transmembrane</keyword>
<dbReference type="EMBL" id="ML213608">
    <property type="protein sequence ID" value="TFK37373.1"/>
    <property type="molecule type" value="Genomic_DNA"/>
</dbReference>
<feature type="transmembrane region" description="Helical" evidence="1">
    <location>
        <begin position="129"/>
        <end position="152"/>
    </location>
</feature>
<feature type="transmembrane region" description="Helical" evidence="1">
    <location>
        <begin position="210"/>
        <end position="235"/>
    </location>
</feature>
<feature type="transmembrane region" description="Helical" evidence="1">
    <location>
        <begin position="167"/>
        <end position="190"/>
    </location>
</feature>
<dbReference type="OrthoDB" id="3341077at2759"/>
<feature type="transmembrane region" description="Helical" evidence="1">
    <location>
        <begin position="98"/>
        <end position="117"/>
    </location>
</feature>
<keyword evidence="3" id="KW-1185">Reference proteome</keyword>
<accession>A0A5C3LY75</accession>
<evidence type="ECO:0000256" key="1">
    <source>
        <dbReference type="SAM" id="Phobius"/>
    </source>
</evidence>
<feature type="transmembrane region" description="Helical" evidence="1">
    <location>
        <begin position="58"/>
        <end position="78"/>
    </location>
</feature>
<name>A0A5C3LY75_9AGAR</name>
<protein>
    <submittedName>
        <fullName evidence="2">Uncharacterized protein</fullName>
    </submittedName>
</protein>
<dbReference type="AlphaFoldDB" id="A0A5C3LY75"/>